<sequence length="123" mass="15102">MKLGKQIIFKELQKMHSPLHKQFPYRATAKMQRNLKGKFTEDDCINADFNHYWMHTAATLSSVLKGNEQNITFQQIKWLKKSFFEWFPQYRFLETEIVKYPILYRDFMNYEKTRKLLLYYLTE</sequence>
<dbReference type="InterPro" id="IPR025551">
    <property type="entry name" value="WapI/YxiJ-like"/>
</dbReference>
<dbReference type="AlphaFoldDB" id="A0A0J1I4W1"/>
<proteinExistence type="predicted"/>
<gene>
    <name evidence="1" type="ORF">ABW01_01475</name>
</gene>
<dbReference type="EMBL" id="LDPG01000001">
    <property type="protein sequence ID" value="KLV20967.1"/>
    <property type="molecule type" value="Genomic_DNA"/>
</dbReference>
<dbReference type="PATRIC" id="fig|1392.242.peg.309"/>
<reference evidence="1 2" key="1">
    <citation type="submission" date="2015-05" db="EMBL/GenBank/DDBJ databases">
        <title>Whole genome sequence and identification of bacterial endophytes from Costus igneus.</title>
        <authorList>
            <person name="Lee Y.P."/>
            <person name="Gan H.M."/>
            <person name="Eng W."/>
            <person name="Wheatley M.S."/>
            <person name="Caraballo A."/>
            <person name="Polter S."/>
            <person name="Savka M.A."/>
            <person name="Hudson A.O."/>
        </authorList>
    </citation>
    <scope>NUCLEOTIDE SEQUENCE [LARGE SCALE GENOMIC DNA]</scope>
    <source>
        <strain evidence="1 2">RIT375</strain>
    </source>
</reference>
<organism evidence="1 2">
    <name type="scientific">Bacillus anthracis</name>
    <name type="common">anthrax bacterium</name>
    <dbReference type="NCBI Taxonomy" id="1392"/>
    <lineage>
        <taxon>Bacteria</taxon>
        <taxon>Bacillati</taxon>
        <taxon>Bacillota</taxon>
        <taxon>Bacilli</taxon>
        <taxon>Bacillales</taxon>
        <taxon>Bacillaceae</taxon>
        <taxon>Bacillus</taxon>
        <taxon>Bacillus cereus group</taxon>
    </lineage>
</organism>
<evidence type="ECO:0008006" key="3">
    <source>
        <dbReference type="Google" id="ProtNLM"/>
    </source>
</evidence>
<dbReference type="RefSeq" id="WP_047956313.1">
    <property type="nucleotide sequence ID" value="NZ_LDPG01000001.1"/>
</dbReference>
<evidence type="ECO:0000313" key="1">
    <source>
        <dbReference type="EMBL" id="KLV20967.1"/>
    </source>
</evidence>
<evidence type="ECO:0000313" key="2">
    <source>
        <dbReference type="Proteomes" id="UP000035904"/>
    </source>
</evidence>
<comment type="caution">
    <text evidence="1">The sequence shown here is derived from an EMBL/GenBank/DDBJ whole genome shotgun (WGS) entry which is preliminary data.</text>
</comment>
<dbReference type="Pfam" id="PF14176">
    <property type="entry name" value="YxiJ"/>
    <property type="match status" value="1"/>
</dbReference>
<name>A0A0J1I4W1_BACAN</name>
<protein>
    <recommendedName>
        <fullName evidence="3">YxiJ-like protein</fullName>
    </recommendedName>
</protein>
<dbReference type="Proteomes" id="UP000035904">
    <property type="component" value="Unassembled WGS sequence"/>
</dbReference>
<accession>A0A0J1I4W1</accession>